<keyword evidence="2" id="KW-1185">Reference proteome</keyword>
<reference evidence="1 2" key="1">
    <citation type="journal article" date="2020" name="Fungal Divers.">
        <title>Resolving the Mortierellaceae phylogeny through synthesis of multi-gene phylogenetics and phylogenomics.</title>
        <authorList>
            <person name="Vandepol N."/>
            <person name="Liber J."/>
            <person name="Desiro A."/>
            <person name="Na H."/>
            <person name="Kennedy M."/>
            <person name="Barry K."/>
            <person name="Grigoriev I.V."/>
            <person name="Miller A.N."/>
            <person name="O'Donnell K."/>
            <person name="Stajich J.E."/>
            <person name="Bonito G."/>
        </authorList>
    </citation>
    <scope>NUCLEOTIDE SEQUENCE [LARGE SCALE GENOMIC DNA]</scope>
    <source>
        <strain evidence="1 2">AD045</strain>
    </source>
</reference>
<comment type="caution">
    <text evidence="1">The sequence shown here is derived from an EMBL/GenBank/DDBJ whole genome shotgun (WGS) entry which is preliminary data.</text>
</comment>
<accession>A0ABQ7KDG5</accession>
<evidence type="ECO:0000313" key="2">
    <source>
        <dbReference type="Proteomes" id="UP001194696"/>
    </source>
</evidence>
<gene>
    <name evidence="1" type="ORF">BGZ96_009143</name>
</gene>
<protein>
    <submittedName>
        <fullName evidence="1">Uncharacterized protein</fullName>
    </submittedName>
</protein>
<dbReference type="EMBL" id="JAAAIM010000054">
    <property type="protein sequence ID" value="KAG0296564.1"/>
    <property type="molecule type" value="Genomic_DNA"/>
</dbReference>
<organism evidence="1 2">
    <name type="scientific">Linnemannia gamsii</name>
    <dbReference type="NCBI Taxonomy" id="64522"/>
    <lineage>
        <taxon>Eukaryota</taxon>
        <taxon>Fungi</taxon>
        <taxon>Fungi incertae sedis</taxon>
        <taxon>Mucoromycota</taxon>
        <taxon>Mortierellomycotina</taxon>
        <taxon>Mortierellomycetes</taxon>
        <taxon>Mortierellales</taxon>
        <taxon>Mortierellaceae</taxon>
        <taxon>Linnemannia</taxon>
    </lineage>
</organism>
<proteinExistence type="predicted"/>
<sequence>MAVLSTIASDVTHTCHQIDQLSLYQATHHHEFLQRFDYVVDKQNEILREQAAAKKRDEDMLRMHRQTIDQLALAQQRIDAILIQNYELHEYPIPRLFVILPSSYDNWDLKNVVKESYRLHFLCECGEHCNTSTESVNSYGQHTFATADSTSPISVKNSIHLAKHEGYELSRPTEFFEQYGPYVLGMLWILKHCLAVATVVTPAVALAQCSVKEAMDSDTENVLGNLYRITTEKGHVKWVCLDHYRQVYRATAMASFLQCLKTTGGTHNPQIGRVTIKLKSGTVFKDFFSRLSTHALAVSGIKVAFDRYLYATDLAMLVEKISLSNVRDVHLDFQEFKTHAAIVSQVQAGHGRYNSLLGLLSNTKIRSLTFTNVGLFGPRTSRLPTDQRPSLLQSFHFSGAIRSVDDPRLADVISHCPHLVDLRLGAITWLSEDVSKIDEAIRSLSKLEVIRRYHMYAKSWAEVEATNTSAPYGSVALREIVDFGLPYPTCANGLLEEAIRLSSATLEVLLLRPGIETCEFLHQICFPDSLPPGSLAGRPIFSKLTHLELFVDVTPASLKMISSVLPGLPLVHFGVGHHTSGLLVHANYKFLKSLYLKPADQRSIDALYRSIVEPSVPLKCQIESLRLDWMLPVKAHLTVLQRVHTFATGNKLDFDKLGGNLKMLSEDSLDIVNRSINFIDQFMGDGLATSNEEEEVHDSLEGLFDIFAVFHLKTLILERIGGQGLETVLKLRSLSQLQVLIINDEKYRWGTEAILAARCADFAVGFTVQLVYNTKKHLRDVYKTGSRKQRRSSTKLSRQDVRPIDYATFEKEYYSAILPSFPQ</sequence>
<name>A0ABQ7KDG5_9FUNG</name>
<dbReference type="Proteomes" id="UP001194696">
    <property type="component" value="Unassembled WGS sequence"/>
</dbReference>
<evidence type="ECO:0000313" key="1">
    <source>
        <dbReference type="EMBL" id="KAG0296564.1"/>
    </source>
</evidence>